<keyword evidence="3" id="KW-1185">Reference proteome</keyword>
<dbReference type="CDD" id="cd08948">
    <property type="entry name" value="5beta-POR_like_SDR_a"/>
    <property type="match status" value="1"/>
</dbReference>
<accession>A0A7X3G429</accession>
<organism evidence="2 3">
    <name type="scientific">Massilia cellulosiltytica</name>
    <dbReference type="NCBI Taxonomy" id="2683234"/>
    <lineage>
        <taxon>Bacteria</taxon>
        <taxon>Pseudomonadati</taxon>
        <taxon>Pseudomonadota</taxon>
        <taxon>Betaproteobacteria</taxon>
        <taxon>Burkholderiales</taxon>
        <taxon>Oxalobacteraceae</taxon>
        <taxon>Telluria group</taxon>
        <taxon>Massilia</taxon>
    </lineage>
</organism>
<reference evidence="2 3" key="1">
    <citation type="submission" date="2019-12" db="EMBL/GenBank/DDBJ databases">
        <authorList>
            <person name="Li C."/>
            <person name="Zhao J."/>
        </authorList>
    </citation>
    <scope>NUCLEOTIDE SEQUENCE [LARGE SCALE GENOMIC DNA]</scope>
    <source>
        <strain evidence="2 3">NEAU-DD11</strain>
    </source>
</reference>
<gene>
    <name evidence="2" type="ORF">GPY61_25545</name>
</gene>
<name>A0A7X3G429_9BURK</name>
<dbReference type="PANTHER" id="PTHR32487:SF0">
    <property type="entry name" value="3-OXO-DELTA(4,5)-STEROID 5-BETA-REDUCTASE"/>
    <property type="match status" value="1"/>
</dbReference>
<dbReference type="RefSeq" id="WP_056136665.1">
    <property type="nucleotide sequence ID" value="NZ_WSES01000008.1"/>
</dbReference>
<evidence type="ECO:0000313" key="2">
    <source>
        <dbReference type="EMBL" id="MVW63292.1"/>
    </source>
</evidence>
<dbReference type="PANTHER" id="PTHR32487">
    <property type="entry name" value="3-OXO-DELTA(4,5)-STEROID 5-BETA-REDUCTASE"/>
    <property type="match status" value="1"/>
</dbReference>
<sequence length="359" mass="40124">MKRSALVVGASGIGGHATARELLAHGWTVYGLARRPPADLPGLIPVPADLMDPERLGAALATAFGDGGPTHVFITTWMRQDSEAENIRVNATLVRNLLDALSRRKTLRHVALVTGLKHYLGPFEAYASSGTLPDTPLRESQPRLPLDNFYYAQEDEVYAAAARDRFTWTVHRPHTVIGMAVGNAMNLGTTLAVYASICKATGRPFRFPGSRAQWEGLSDVTDARMLARQLRWAADHDAARNEAFNITNGDYFRWSWLWRRLAAWFGVQAAGFEGEMRPLEAEMANDHAVWREIATRHKLVEADLNRLVSPWHTDLDLGRPIEVMTDMANSRRLGFAAWQSTEDSFYDLFAELRARMLIP</sequence>
<dbReference type="AlphaFoldDB" id="A0A7X3G429"/>
<protein>
    <submittedName>
        <fullName evidence="2">NAD-dependent epimerase/dehydratase family protein</fullName>
    </submittedName>
</protein>
<dbReference type="InterPro" id="IPR036291">
    <property type="entry name" value="NAD(P)-bd_dom_sf"/>
</dbReference>
<comment type="caution">
    <text evidence="2">The sequence shown here is derived from an EMBL/GenBank/DDBJ whole genome shotgun (WGS) entry which is preliminary data.</text>
</comment>
<dbReference type="EMBL" id="WSES01000008">
    <property type="protein sequence ID" value="MVW63292.1"/>
    <property type="molecule type" value="Genomic_DNA"/>
</dbReference>
<dbReference type="Proteomes" id="UP000443353">
    <property type="component" value="Unassembled WGS sequence"/>
</dbReference>
<dbReference type="InterPro" id="IPR055222">
    <property type="entry name" value="PRISE-like_Rossmann-fold"/>
</dbReference>
<feature type="domain" description="PRISE-like Rossmann-fold" evidence="1">
    <location>
        <begin position="71"/>
        <end position="359"/>
    </location>
</feature>
<dbReference type="Gene3D" id="3.40.50.720">
    <property type="entry name" value="NAD(P)-binding Rossmann-like Domain"/>
    <property type="match status" value="1"/>
</dbReference>
<dbReference type="Pfam" id="PF22917">
    <property type="entry name" value="PRISE"/>
    <property type="match status" value="1"/>
</dbReference>
<dbReference type="SUPFAM" id="SSF51735">
    <property type="entry name" value="NAD(P)-binding Rossmann-fold domains"/>
    <property type="match status" value="1"/>
</dbReference>
<proteinExistence type="predicted"/>
<evidence type="ECO:0000259" key="1">
    <source>
        <dbReference type="Pfam" id="PF22917"/>
    </source>
</evidence>
<evidence type="ECO:0000313" key="3">
    <source>
        <dbReference type="Proteomes" id="UP000443353"/>
    </source>
</evidence>